<comment type="subcellular location">
    <subcellularLocation>
        <location evidence="1 4">Nucleus</location>
    </subcellularLocation>
</comment>
<dbReference type="Gene3D" id="1.10.10.10">
    <property type="entry name" value="Winged helix-like DNA-binding domain superfamily/Winged helix DNA-binding domain"/>
    <property type="match status" value="1"/>
</dbReference>
<reference evidence="7 8" key="1">
    <citation type="submission" date="2024-02" db="EMBL/GenBank/DDBJ databases">
        <authorList>
            <person name="Daric V."/>
            <person name="Darras S."/>
        </authorList>
    </citation>
    <scope>NUCLEOTIDE SEQUENCE [LARGE SCALE GENOMIC DNA]</scope>
</reference>
<accession>A0ABP0GE52</accession>
<comment type="caution">
    <text evidence="7">The sequence shown here is derived from an EMBL/GenBank/DDBJ whole genome shotgun (WGS) entry which is preliminary data.</text>
</comment>
<dbReference type="PANTHER" id="PTHR11829:SF384">
    <property type="entry name" value="FORK-HEAD DOMAIN-CONTAINING PROTEIN"/>
    <property type="match status" value="1"/>
</dbReference>
<feature type="compositionally biased region" description="Basic and acidic residues" evidence="5">
    <location>
        <begin position="636"/>
        <end position="645"/>
    </location>
</feature>
<protein>
    <recommendedName>
        <fullName evidence="6">Fork-head domain-containing protein</fullName>
    </recommendedName>
</protein>
<dbReference type="InterPro" id="IPR030456">
    <property type="entry name" value="TF_fork_head_CS_2"/>
</dbReference>
<dbReference type="InterPro" id="IPR036388">
    <property type="entry name" value="WH-like_DNA-bd_sf"/>
</dbReference>
<dbReference type="SUPFAM" id="SSF46785">
    <property type="entry name" value="Winged helix' DNA-binding domain"/>
    <property type="match status" value="1"/>
</dbReference>
<dbReference type="PROSITE" id="PS00657">
    <property type="entry name" value="FORK_HEAD_1"/>
    <property type="match status" value="1"/>
</dbReference>
<feature type="DNA-binding region" description="Fork-head" evidence="4">
    <location>
        <begin position="515"/>
        <end position="609"/>
    </location>
</feature>
<dbReference type="InterPro" id="IPR036390">
    <property type="entry name" value="WH_DNA-bd_sf"/>
</dbReference>
<dbReference type="SMART" id="SM00339">
    <property type="entry name" value="FH"/>
    <property type="match status" value="1"/>
</dbReference>
<organism evidence="7 8">
    <name type="scientific">Clavelina lepadiformis</name>
    <name type="common">Light-bulb sea squirt</name>
    <name type="synonym">Ascidia lepadiformis</name>
    <dbReference type="NCBI Taxonomy" id="159417"/>
    <lineage>
        <taxon>Eukaryota</taxon>
        <taxon>Metazoa</taxon>
        <taxon>Chordata</taxon>
        <taxon>Tunicata</taxon>
        <taxon>Ascidiacea</taxon>
        <taxon>Aplousobranchia</taxon>
        <taxon>Clavelinidae</taxon>
        <taxon>Clavelina</taxon>
    </lineage>
</organism>
<evidence type="ECO:0000259" key="6">
    <source>
        <dbReference type="PROSITE" id="PS50039"/>
    </source>
</evidence>
<evidence type="ECO:0000313" key="8">
    <source>
        <dbReference type="Proteomes" id="UP001642483"/>
    </source>
</evidence>
<feature type="region of interest" description="Disordered" evidence="5">
    <location>
        <begin position="469"/>
        <end position="513"/>
    </location>
</feature>
<evidence type="ECO:0000313" key="7">
    <source>
        <dbReference type="EMBL" id="CAK8689667.1"/>
    </source>
</evidence>
<feature type="region of interest" description="Disordered" evidence="5">
    <location>
        <begin position="636"/>
        <end position="694"/>
    </location>
</feature>
<feature type="compositionally biased region" description="Polar residues" evidence="5">
    <location>
        <begin position="469"/>
        <end position="480"/>
    </location>
</feature>
<keyword evidence="3 4" id="KW-0539">Nucleus</keyword>
<evidence type="ECO:0000256" key="2">
    <source>
        <dbReference type="ARBA" id="ARBA00023125"/>
    </source>
</evidence>
<evidence type="ECO:0000256" key="5">
    <source>
        <dbReference type="SAM" id="MobiDB-lite"/>
    </source>
</evidence>
<dbReference type="InterPro" id="IPR050211">
    <property type="entry name" value="FOX_domain-containing"/>
</dbReference>
<dbReference type="InterPro" id="IPR018122">
    <property type="entry name" value="TF_fork_head_CS_1"/>
</dbReference>
<dbReference type="PRINTS" id="PR00053">
    <property type="entry name" value="FORKHEAD"/>
</dbReference>
<name>A0ABP0GE52_CLALP</name>
<evidence type="ECO:0000256" key="3">
    <source>
        <dbReference type="ARBA" id="ARBA00023242"/>
    </source>
</evidence>
<gene>
    <name evidence="7" type="ORF">CVLEPA_LOCUS21637</name>
</gene>
<evidence type="ECO:0000256" key="4">
    <source>
        <dbReference type="PROSITE-ProRule" id="PRU00089"/>
    </source>
</evidence>
<feature type="region of interest" description="Disordered" evidence="5">
    <location>
        <begin position="713"/>
        <end position="748"/>
    </location>
</feature>
<feature type="compositionally biased region" description="Basic and acidic residues" evidence="5">
    <location>
        <begin position="713"/>
        <end position="726"/>
    </location>
</feature>
<dbReference type="InterPro" id="IPR001766">
    <property type="entry name" value="Fork_head_dom"/>
</dbReference>
<feature type="compositionally biased region" description="Polar residues" evidence="5">
    <location>
        <begin position="728"/>
        <end position="741"/>
    </location>
</feature>
<dbReference type="CDD" id="cd20025">
    <property type="entry name" value="FH_FOXI"/>
    <property type="match status" value="1"/>
</dbReference>
<dbReference type="Pfam" id="PF00250">
    <property type="entry name" value="Forkhead"/>
    <property type="match status" value="1"/>
</dbReference>
<dbReference type="Proteomes" id="UP001642483">
    <property type="component" value="Unassembled WGS sequence"/>
</dbReference>
<dbReference type="PROSITE" id="PS50039">
    <property type="entry name" value="FORK_HEAD_3"/>
    <property type="match status" value="1"/>
</dbReference>
<dbReference type="PANTHER" id="PTHR11829">
    <property type="entry name" value="FORKHEAD BOX PROTEIN"/>
    <property type="match status" value="1"/>
</dbReference>
<proteinExistence type="predicted"/>
<dbReference type="PROSITE" id="PS00658">
    <property type="entry name" value="FORK_HEAD_2"/>
    <property type="match status" value="1"/>
</dbReference>
<dbReference type="EMBL" id="CAWYQH010000108">
    <property type="protein sequence ID" value="CAK8689667.1"/>
    <property type="molecule type" value="Genomic_DNA"/>
</dbReference>
<sequence>MAETAAIFDCYHTLNPTSACGSAIRDVKDYKNFSYHKENFAHKNDLEHPQQHFDTNLQNKILPGMKMIQLGSVRHEPARKQSQEINFAYPDEQDNPFNTAVAMADGCLEKIDMSNSCASLQATCKTTHFNLMSTEDPHSMSKIVSEACPSFLPFPQQQSDNRLESHIEVRAFDIHNGQQVTSSSNFFHHINSAFDVTKSHNVPTNTFHHYNATVSDNNVLDHLDHYARRNSLQSLSSGRSNSSCGLTPSLSPEQDAQVQSYYPFSDQWSKEPACLSPLLENTASLSDLTVSASADIPSPVVNKEEHARGDLEHSMSNCQNMFSWENIDYYQGDRLASFGKMDKYMPSYDYMEQNDAIQCMDNERKVWPEKDYTIYPGHKQLYLDVDQFNNAWGSEEENIALDSNKADTDFSSSLASKLPLLSYVADSNTSTNVVHSDKNIHLEDSASLSCSKVFGPRCIRENRVSHLGNSRQPTLLGSSTHGKRRGGTSTPIGETSPLKPTLKPVHNQTSDLSNRPPYSYSALIALAIQNSPGKRMTLRQIYHYVVTYFPFYKNSKAGWRNSIRHNLSLNDCFKKVPRNDNDPGKGNYWMLDPGSEKMFDNGNFRRRRRRRVEMRDINSLRERAVEPAGICPKNLRAERNGRYRNEGGSTNKINKEKLSLHGGNLSPDAPQKLPTSGLFDPSSRFSASNNSVEERVGNLAKHEASVHVATHIDSKAELQHPSKEEDPLQQSKTNKASNKQGVVSYRPG</sequence>
<feature type="domain" description="Fork-head" evidence="6">
    <location>
        <begin position="515"/>
        <end position="609"/>
    </location>
</feature>
<keyword evidence="2 4" id="KW-0238">DNA-binding</keyword>
<keyword evidence="8" id="KW-1185">Reference proteome</keyword>
<evidence type="ECO:0000256" key="1">
    <source>
        <dbReference type="ARBA" id="ARBA00004123"/>
    </source>
</evidence>